<dbReference type="Ensembl" id="ENSPKIT00000005694.1">
    <property type="protein sequence ID" value="ENSPKIP00000024972.1"/>
    <property type="gene ID" value="ENSPKIG00000007997.1"/>
</dbReference>
<evidence type="ECO:0000259" key="3">
    <source>
        <dbReference type="Pfam" id="PF12166"/>
    </source>
</evidence>
<evidence type="ECO:0000313" key="6">
    <source>
        <dbReference type="Proteomes" id="UP000261540"/>
    </source>
</evidence>
<dbReference type="Proteomes" id="UP000261540">
    <property type="component" value="Unplaced"/>
</dbReference>
<evidence type="ECO:0000313" key="5">
    <source>
        <dbReference type="Ensembl" id="ENSPKIP00000024972.1"/>
    </source>
</evidence>
<dbReference type="GO" id="GO:0016020">
    <property type="term" value="C:membrane"/>
    <property type="evidence" value="ECO:0007669"/>
    <property type="project" value="InterPro"/>
</dbReference>
<sequence>MISLIERCSFSATIITLICYILRHFFGVICSLIVVFLFQKYPQRKGQKKKKIVKYGMGGLIIVFLICIIWFPLLFISLVRSVVGVVNHPVDVTVTVKLGGYEPLFTMSVQQQSIQPYTEDDYNKLSDKFSKNAVAMQFISLYSYEDVVTANIEGSSGSVWRISPPSRQEVIKELLGSPMDMTLRLTWDFQRDLGKGGTVEHTSDTHSIDLAPDDPVRAELASLLVGNRSDPVLVPHMFPNYIRAPNGAEAKPVSQLYEGDEEGYESVTLTLLNGSGTLEWWDISIAGCSKFQGGCQVLPMVIFNDKDHGAVCVGGAGDRQVRARLLQRDLALHNVRGAAVRGPHPQAVQRHLPGALRQAHLPLPFTRDDDQVDPGERLAPPPQQSLIPDSTPSRQTHSSSDGCLYLDFCLPVSLPTFPSDLHGTHGQEIWTQPGNGRLYRHRAEVALRGRKEDKSQGCP</sequence>
<dbReference type="InterPro" id="IPR031334">
    <property type="entry name" value="Piezo_cap_dom"/>
</dbReference>
<dbReference type="Pfam" id="PF24874">
    <property type="entry name" value="Piezo_THU9_anchor"/>
    <property type="match status" value="1"/>
</dbReference>
<feature type="domain" description="Piezo non-specific cation channel cap" evidence="3">
    <location>
        <begin position="114"/>
        <end position="306"/>
    </location>
</feature>
<reference evidence="5" key="1">
    <citation type="submission" date="2025-08" db="UniProtKB">
        <authorList>
            <consortium name="Ensembl"/>
        </authorList>
    </citation>
    <scope>IDENTIFICATION</scope>
</reference>
<dbReference type="InterPro" id="IPR027272">
    <property type="entry name" value="Piezo"/>
</dbReference>
<feature type="compositionally biased region" description="Polar residues" evidence="1">
    <location>
        <begin position="384"/>
        <end position="398"/>
    </location>
</feature>
<organism evidence="5 6">
    <name type="scientific">Paramormyrops kingsleyae</name>
    <dbReference type="NCBI Taxonomy" id="1676925"/>
    <lineage>
        <taxon>Eukaryota</taxon>
        <taxon>Metazoa</taxon>
        <taxon>Chordata</taxon>
        <taxon>Craniata</taxon>
        <taxon>Vertebrata</taxon>
        <taxon>Euteleostomi</taxon>
        <taxon>Actinopterygii</taxon>
        <taxon>Neopterygii</taxon>
        <taxon>Teleostei</taxon>
        <taxon>Osteoglossocephala</taxon>
        <taxon>Osteoglossomorpha</taxon>
        <taxon>Osteoglossiformes</taxon>
        <taxon>Mormyridae</taxon>
        <taxon>Paramormyrops</taxon>
    </lineage>
</organism>
<reference evidence="5" key="2">
    <citation type="submission" date="2025-09" db="UniProtKB">
        <authorList>
            <consortium name="Ensembl"/>
        </authorList>
    </citation>
    <scope>IDENTIFICATION</scope>
</reference>
<protein>
    <submittedName>
        <fullName evidence="5">Piezo type mechanosensitive ion channel component 1 (Er blood group)</fullName>
    </submittedName>
</protein>
<dbReference type="PANTHER" id="PTHR47049">
    <property type="entry name" value="PIEZO-TYPE MECHANOSENSITIVE ION CHANNEL HOMOLOG"/>
    <property type="match status" value="1"/>
</dbReference>
<evidence type="ECO:0000256" key="1">
    <source>
        <dbReference type="SAM" id="MobiDB-lite"/>
    </source>
</evidence>
<feature type="transmembrane region" description="Helical" evidence="2">
    <location>
        <begin position="12"/>
        <end position="38"/>
    </location>
</feature>
<name>A0A3B3S2L7_9TELE</name>
<accession>A0A3B3S2L7</accession>
<feature type="transmembrane region" description="Helical" evidence="2">
    <location>
        <begin position="59"/>
        <end position="79"/>
    </location>
</feature>
<keyword evidence="2" id="KW-0812">Transmembrane</keyword>
<keyword evidence="2" id="KW-0472">Membrane</keyword>
<dbReference type="GO" id="GO:0008381">
    <property type="term" value="F:mechanosensitive monoatomic ion channel activity"/>
    <property type="evidence" value="ECO:0007669"/>
    <property type="project" value="InterPro"/>
</dbReference>
<evidence type="ECO:0000256" key="2">
    <source>
        <dbReference type="SAM" id="Phobius"/>
    </source>
</evidence>
<feature type="region of interest" description="Disordered" evidence="1">
    <location>
        <begin position="362"/>
        <end position="398"/>
    </location>
</feature>
<dbReference type="AlphaFoldDB" id="A0A3B3S2L7"/>
<feature type="domain" description="Piezo THU9 and anchor" evidence="4">
    <location>
        <begin position="39"/>
        <end position="77"/>
    </location>
</feature>
<dbReference type="GeneTree" id="ENSGT00940000157348"/>
<evidence type="ECO:0000259" key="4">
    <source>
        <dbReference type="Pfam" id="PF24874"/>
    </source>
</evidence>
<keyword evidence="2" id="KW-1133">Transmembrane helix</keyword>
<dbReference type="Pfam" id="PF12166">
    <property type="entry name" value="Piezo_cap"/>
    <property type="match status" value="1"/>
</dbReference>
<dbReference type="PANTHER" id="PTHR47049:SF5">
    <property type="entry name" value="PIEZO-TYPE MECHANOSENSITIVE ION CHANNEL COMPONENT"/>
    <property type="match status" value="1"/>
</dbReference>
<keyword evidence="6" id="KW-1185">Reference proteome</keyword>
<dbReference type="InterPro" id="IPR056770">
    <property type="entry name" value="Piezo_THU9_anchor"/>
</dbReference>
<proteinExistence type="predicted"/>